<name>A0A9P9DI84_9PLEO</name>
<evidence type="ECO:0000256" key="1">
    <source>
        <dbReference type="ARBA" id="ARBA00022714"/>
    </source>
</evidence>
<feature type="domain" description="FAD-binding FR-type" evidence="6">
    <location>
        <begin position="260"/>
        <end position="361"/>
    </location>
</feature>
<dbReference type="PROSITE" id="PS51384">
    <property type="entry name" value="FAD_FR"/>
    <property type="match status" value="1"/>
</dbReference>
<dbReference type="InterPro" id="IPR006058">
    <property type="entry name" value="2Fe2S_fd_BS"/>
</dbReference>
<evidence type="ECO:0000256" key="2">
    <source>
        <dbReference type="ARBA" id="ARBA00023014"/>
    </source>
</evidence>
<feature type="domain" description="MOSC" evidence="5">
    <location>
        <begin position="55"/>
        <end position="192"/>
    </location>
</feature>
<dbReference type="PROSITE" id="PS00197">
    <property type="entry name" value="2FE2S_FER_1"/>
    <property type="match status" value="1"/>
</dbReference>
<dbReference type="PANTHER" id="PTHR30212">
    <property type="entry name" value="PROTEIN YIIM"/>
    <property type="match status" value="1"/>
</dbReference>
<dbReference type="GO" id="GO:0030170">
    <property type="term" value="F:pyridoxal phosphate binding"/>
    <property type="evidence" value="ECO:0007669"/>
    <property type="project" value="InterPro"/>
</dbReference>
<dbReference type="InterPro" id="IPR017927">
    <property type="entry name" value="FAD-bd_FR_type"/>
</dbReference>
<dbReference type="PRINTS" id="PR00409">
    <property type="entry name" value="PHDIOXRDTASE"/>
</dbReference>
<evidence type="ECO:0000313" key="7">
    <source>
        <dbReference type="EMBL" id="KAH7119633.1"/>
    </source>
</evidence>
<dbReference type="InterPro" id="IPR005302">
    <property type="entry name" value="MoCF_Sase_C"/>
</dbReference>
<dbReference type="InterPro" id="IPR005163">
    <property type="entry name" value="Tri_helical_YiiM-like"/>
</dbReference>
<sequence>MPGAILTNAPLAAPPNGDSFINPPPFAPHPLRQVRSGKIKKVFGKFPVDSAIYKVQLSGPVPVGHTGILSDEQAWEGHGGPDKALLHYSAAHYDEWKEELPLSKHLLNAGGFGENLVSDGLDERTVCIGDRIKIGEEVIVEVTGNRAPCSKLNHRFEIKDMAKRAQTLYRTGWMYRVLKTGNIRVGDMIELLERPCPEWPVARLMHYLYNEKDNKDRMREALELEQVDESLRRILKNRLEKGEVEDQNARMFGPDGFAMDTWSDFRIAEKRRETSTVTAFILEAVDQEEKPVQVEPGSHVRLKLGGDLVRAYSVVGGTSNRFELGIALDVSSRGGSKYLHEETTVGDILIASRITASFPLAAEADRHIMIAGGIGITAFLAAIDYLEKSDRVYELHFAVRERIPFADRIAAFGSHVKVYNRSKGEQLDLDRVISYANGSTHIYCCGPQRLMDGVETAADKFGIPRASVHFEQFAVSTSGDPFTAELRESKKVVEVAGSQTLLDALKKTGMDIDSSCEAGNCGTCRVNLVSGRVDHRGTGLLDSEKQSTLLSCVSRGIGRIVLDL</sequence>
<keyword evidence="7" id="KW-0670">Pyruvate</keyword>
<keyword evidence="1" id="KW-0408">Iron</keyword>
<dbReference type="PROSITE" id="PS51085">
    <property type="entry name" value="2FE2S_FER_2"/>
    <property type="match status" value="1"/>
</dbReference>
<dbReference type="InterPro" id="IPR001041">
    <property type="entry name" value="2Fe-2S_ferredoxin-type"/>
</dbReference>
<dbReference type="InterPro" id="IPR036010">
    <property type="entry name" value="2Fe-2S_ferredoxin-like_sf"/>
</dbReference>
<keyword evidence="1" id="KW-0479">Metal-binding</keyword>
<dbReference type="Proteomes" id="UP000700596">
    <property type="component" value="Unassembled WGS sequence"/>
</dbReference>
<dbReference type="Gene3D" id="3.40.50.80">
    <property type="entry name" value="Nucleotide-binding domain of ferredoxin-NADP reductase (FNR) module"/>
    <property type="match status" value="1"/>
</dbReference>
<gene>
    <name evidence="7" type="ORF">B0J11DRAFT_65353</name>
</gene>
<accession>A0A9P9DI84</accession>
<evidence type="ECO:0000256" key="3">
    <source>
        <dbReference type="SAM" id="MobiDB-lite"/>
    </source>
</evidence>
<feature type="domain" description="2Fe-2S ferredoxin-type" evidence="4">
    <location>
        <begin position="480"/>
        <end position="564"/>
    </location>
</feature>
<dbReference type="GO" id="GO:0016301">
    <property type="term" value="F:kinase activity"/>
    <property type="evidence" value="ECO:0007669"/>
    <property type="project" value="UniProtKB-KW"/>
</dbReference>
<keyword evidence="1" id="KW-0001">2Fe-2S</keyword>
<dbReference type="InterPro" id="IPR017938">
    <property type="entry name" value="Riboflavin_synthase-like_b-brl"/>
</dbReference>
<dbReference type="Pfam" id="PF00111">
    <property type="entry name" value="Fer2"/>
    <property type="match status" value="1"/>
</dbReference>
<dbReference type="CDD" id="cd06185">
    <property type="entry name" value="PDR_like"/>
    <property type="match status" value="1"/>
</dbReference>
<evidence type="ECO:0000313" key="8">
    <source>
        <dbReference type="Proteomes" id="UP000700596"/>
    </source>
</evidence>
<dbReference type="InterPro" id="IPR012675">
    <property type="entry name" value="Beta-grasp_dom_sf"/>
</dbReference>
<reference evidence="7" key="1">
    <citation type="journal article" date="2021" name="Nat. Commun.">
        <title>Genetic determinants of endophytism in the Arabidopsis root mycobiome.</title>
        <authorList>
            <person name="Mesny F."/>
            <person name="Miyauchi S."/>
            <person name="Thiergart T."/>
            <person name="Pickel B."/>
            <person name="Atanasova L."/>
            <person name="Karlsson M."/>
            <person name="Huettel B."/>
            <person name="Barry K.W."/>
            <person name="Haridas S."/>
            <person name="Chen C."/>
            <person name="Bauer D."/>
            <person name="Andreopoulos W."/>
            <person name="Pangilinan J."/>
            <person name="LaButti K."/>
            <person name="Riley R."/>
            <person name="Lipzen A."/>
            <person name="Clum A."/>
            <person name="Drula E."/>
            <person name="Henrissat B."/>
            <person name="Kohler A."/>
            <person name="Grigoriev I.V."/>
            <person name="Martin F.M."/>
            <person name="Hacquard S."/>
        </authorList>
    </citation>
    <scope>NUCLEOTIDE SEQUENCE</scope>
    <source>
        <strain evidence="7">MPI-CAGE-CH-0243</strain>
    </source>
</reference>
<dbReference type="InterPro" id="IPR039261">
    <property type="entry name" value="FNR_nucleotide-bd"/>
</dbReference>
<dbReference type="AlphaFoldDB" id="A0A9P9DI84"/>
<comment type="caution">
    <text evidence="7">The sequence shown here is derived from an EMBL/GenBank/DDBJ whole genome shotgun (WGS) entry which is preliminary data.</text>
</comment>
<dbReference type="CDD" id="cd00207">
    <property type="entry name" value="fer2"/>
    <property type="match status" value="1"/>
</dbReference>
<dbReference type="Gene3D" id="2.40.33.20">
    <property type="entry name" value="PK beta-barrel domain-like"/>
    <property type="match status" value="1"/>
</dbReference>
<dbReference type="EMBL" id="JAGMWT010000011">
    <property type="protein sequence ID" value="KAH7119633.1"/>
    <property type="molecule type" value="Genomic_DNA"/>
</dbReference>
<evidence type="ECO:0000259" key="5">
    <source>
        <dbReference type="PROSITE" id="PS51340"/>
    </source>
</evidence>
<proteinExistence type="predicted"/>
<keyword evidence="7" id="KW-0808">Transferase</keyword>
<dbReference type="PANTHER" id="PTHR30212:SF2">
    <property type="entry name" value="PROTEIN YIIM"/>
    <property type="match status" value="1"/>
</dbReference>
<keyword evidence="2" id="KW-0411">Iron-sulfur</keyword>
<dbReference type="SUPFAM" id="SSF63380">
    <property type="entry name" value="Riboflavin synthase domain-like"/>
    <property type="match status" value="1"/>
</dbReference>
<protein>
    <submittedName>
        <fullName evidence="7">Pyruvate kinase-like protein</fullName>
    </submittedName>
</protein>
<dbReference type="GO" id="GO:0051537">
    <property type="term" value="F:2 iron, 2 sulfur cluster binding"/>
    <property type="evidence" value="ECO:0007669"/>
    <property type="project" value="UniProtKB-KW"/>
</dbReference>
<dbReference type="SUPFAM" id="SSF50800">
    <property type="entry name" value="PK beta-barrel domain-like"/>
    <property type="match status" value="1"/>
</dbReference>
<dbReference type="PROSITE" id="PS51340">
    <property type="entry name" value="MOSC"/>
    <property type="match status" value="1"/>
</dbReference>
<dbReference type="SUPFAM" id="SSF54292">
    <property type="entry name" value="2Fe-2S ferredoxin-like"/>
    <property type="match status" value="1"/>
</dbReference>
<evidence type="ECO:0000259" key="4">
    <source>
        <dbReference type="PROSITE" id="PS51085"/>
    </source>
</evidence>
<keyword evidence="7" id="KW-0418">Kinase</keyword>
<dbReference type="SUPFAM" id="SSF52343">
    <property type="entry name" value="Ferredoxin reductase-like, C-terminal NADP-linked domain"/>
    <property type="match status" value="1"/>
</dbReference>
<evidence type="ECO:0000259" key="6">
    <source>
        <dbReference type="PROSITE" id="PS51384"/>
    </source>
</evidence>
<dbReference type="OrthoDB" id="5390at2759"/>
<dbReference type="InterPro" id="IPR052353">
    <property type="entry name" value="Benzoxazolinone_Detox_Enz"/>
</dbReference>
<dbReference type="Gene3D" id="2.40.30.10">
    <property type="entry name" value="Translation factors"/>
    <property type="match status" value="1"/>
</dbReference>
<dbReference type="GO" id="GO:0016491">
    <property type="term" value="F:oxidoreductase activity"/>
    <property type="evidence" value="ECO:0007669"/>
    <property type="project" value="InterPro"/>
</dbReference>
<dbReference type="Pfam" id="PF03473">
    <property type="entry name" value="MOSC"/>
    <property type="match status" value="1"/>
</dbReference>
<dbReference type="InterPro" id="IPR011037">
    <property type="entry name" value="Pyrv_Knase-like_insert_dom_sf"/>
</dbReference>
<dbReference type="GO" id="GO:0030151">
    <property type="term" value="F:molybdenum ion binding"/>
    <property type="evidence" value="ECO:0007669"/>
    <property type="project" value="InterPro"/>
</dbReference>
<organism evidence="7 8">
    <name type="scientific">Dendryphion nanum</name>
    <dbReference type="NCBI Taxonomy" id="256645"/>
    <lineage>
        <taxon>Eukaryota</taxon>
        <taxon>Fungi</taxon>
        <taxon>Dikarya</taxon>
        <taxon>Ascomycota</taxon>
        <taxon>Pezizomycotina</taxon>
        <taxon>Dothideomycetes</taxon>
        <taxon>Pleosporomycetidae</taxon>
        <taxon>Pleosporales</taxon>
        <taxon>Torulaceae</taxon>
        <taxon>Dendryphion</taxon>
    </lineage>
</organism>
<dbReference type="Pfam" id="PF03475">
    <property type="entry name" value="YiiM_3-alpha"/>
    <property type="match status" value="1"/>
</dbReference>
<dbReference type="Gene3D" id="3.10.20.30">
    <property type="match status" value="1"/>
</dbReference>
<keyword evidence="8" id="KW-1185">Reference proteome</keyword>
<feature type="region of interest" description="Disordered" evidence="3">
    <location>
        <begin position="1"/>
        <end position="26"/>
    </location>
</feature>